<dbReference type="EMBL" id="LAZR01034178">
    <property type="protein sequence ID" value="KKL46037.1"/>
    <property type="molecule type" value="Genomic_DNA"/>
</dbReference>
<reference evidence="1" key="1">
    <citation type="journal article" date="2015" name="Nature">
        <title>Complex archaea that bridge the gap between prokaryotes and eukaryotes.</title>
        <authorList>
            <person name="Spang A."/>
            <person name="Saw J.H."/>
            <person name="Jorgensen S.L."/>
            <person name="Zaremba-Niedzwiedzka K."/>
            <person name="Martijn J."/>
            <person name="Lind A.E."/>
            <person name="van Eijk R."/>
            <person name="Schleper C."/>
            <person name="Guy L."/>
            <person name="Ettema T.J."/>
        </authorList>
    </citation>
    <scope>NUCLEOTIDE SEQUENCE</scope>
</reference>
<evidence type="ECO:0008006" key="2">
    <source>
        <dbReference type="Google" id="ProtNLM"/>
    </source>
</evidence>
<comment type="caution">
    <text evidence="1">The sequence shown here is derived from an EMBL/GenBank/DDBJ whole genome shotgun (WGS) entry which is preliminary data.</text>
</comment>
<gene>
    <name evidence="1" type="ORF">LCGC14_2349650</name>
</gene>
<dbReference type="AlphaFoldDB" id="A0A0F9F4M9"/>
<accession>A0A0F9F4M9</accession>
<organism evidence="1">
    <name type="scientific">marine sediment metagenome</name>
    <dbReference type="NCBI Taxonomy" id="412755"/>
    <lineage>
        <taxon>unclassified sequences</taxon>
        <taxon>metagenomes</taxon>
        <taxon>ecological metagenomes</taxon>
    </lineage>
</organism>
<name>A0A0F9F4M9_9ZZZZ</name>
<protein>
    <recommendedName>
        <fullName evidence="2">PD-(D/E)XK endonuclease-like domain-containing protein</fullName>
    </recommendedName>
</protein>
<evidence type="ECO:0000313" key="1">
    <source>
        <dbReference type="EMBL" id="KKL46037.1"/>
    </source>
</evidence>
<sequence length="257" mass="29612">MILEKGYNEKEVVNAVKKFMAYYRDSFGSEYDDTFAPKNPEGAMLAIVDYVEAYKRDTFTVLHTEVHGYVPISTDRQLAVRLDSIIEDENGVGSLEHKTSKYQTKIWGEQWQLSVQIGAYNHALYCNFEDDRVQGITVNGTFFKKSGSTFERVQIKRSPRSMVAWFDMVNDWYGSILKDMELLMDSNDKDATLKAFRMNPQSCNNFMKMCTYHDFCNAWSNPLQRCTNCPPGYSIERWNPAEITEGVTEIVDGKIVK</sequence>
<proteinExistence type="predicted"/>